<keyword evidence="7 9" id="KW-0456">Lyase</keyword>
<dbReference type="Pfam" id="PF01242">
    <property type="entry name" value="PTPS"/>
    <property type="match status" value="1"/>
</dbReference>
<comment type="similarity">
    <text evidence="3 9">Belongs to the PTPS family. QueD subfamily.</text>
</comment>
<comment type="cofactor">
    <cofactor evidence="9 10">
        <name>Zn(2+)</name>
        <dbReference type="ChEBI" id="CHEBI:29105"/>
    </cofactor>
    <text evidence="9 10">Binds 1 zinc ion per subunit.</text>
</comment>
<comment type="catalytic activity">
    <reaction evidence="8 9">
        <text>7,8-dihydroneopterin 3'-triphosphate + H2O = 6-carboxy-5,6,7,8-tetrahydropterin + triphosphate + acetaldehyde + 2 H(+)</text>
        <dbReference type="Rhea" id="RHEA:27966"/>
        <dbReference type="ChEBI" id="CHEBI:15343"/>
        <dbReference type="ChEBI" id="CHEBI:15377"/>
        <dbReference type="ChEBI" id="CHEBI:15378"/>
        <dbReference type="ChEBI" id="CHEBI:18036"/>
        <dbReference type="ChEBI" id="CHEBI:58462"/>
        <dbReference type="ChEBI" id="CHEBI:61032"/>
        <dbReference type="EC" id="4.1.2.50"/>
    </reaction>
</comment>
<reference evidence="12" key="1">
    <citation type="submission" date="2019-04" db="EMBL/GenBank/DDBJ databases">
        <title>Complete genome sequence of Sphingomonas sp. W1-2-3.</title>
        <authorList>
            <person name="Im W.T."/>
        </authorList>
    </citation>
    <scope>NUCLEOTIDE SEQUENCE [LARGE SCALE GENOMIC DNA]</scope>
    <source>
        <strain evidence="12">W1-2-3</strain>
    </source>
</reference>
<evidence type="ECO:0000256" key="3">
    <source>
        <dbReference type="ARBA" id="ARBA00008900"/>
    </source>
</evidence>
<dbReference type="InterPro" id="IPR038418">
    <property type="entry name" value="6-PTP_synth/QueD_sf"/>
</dbReference>
<evidence type="ECO:0000256" key="7">
    <source>
        <dbReference type="ARBA" id="ARBA00023239"/>
    </source>
</evidence>
<name>A0A4D7C7X7_9SPHN</name>
<dbReference type="GO" id="GO:0046872">
    <property type="term" value="F:metal ion binding"/>
    <property type="evidence" value="ECO:0007669"/>
    <property type="project" value="UniProtKB-KW"/>
</dbReference>
<accession>A0A4D7C7X7</accession>
<dbReference type="KEGG" id="hgn:E6W36_00475"/>
<evidence type="ECO:0000256" key="2">
    <source>
        <dbReference type="ARBA" id="ARBA00005061"/>
    </source>
</evidence>
<evidence type="ECO:0000256" key="1">
    <source>
        <dbReference type="ARBA" id="ARBA00002285"/>
    </source>
</evidence>
<dbReference type="PIRSF" id="PIRSF006113">
    <property type="entry name" value="PTP_synth"/>
    <property type="match status" value="1"/>
</dbReference>
<feature type="binding site" evidence="10">
    <location>
        <position position="33"/>
    </location>
    <ligand>
        <name>Zn(2+)</name>
        <dbReference type="ChEBI" id="CHEBI:29105"/>
    </ligand>
</feature>
<dbReference type="SUPFAM" id="SSF55620">
    <property type="entry name" value="Tetrahydrobiopterin biosynthesis enzymes-like"/>
    <property type="match status" value="1"/>
</dbReference>
<keyword evidence="12" id="KW-1185">Reference proteome</keyword>
<dbReference type="UniPathway" id="UPA00391"/>
<feature type="binding site" evidence="10">
    <location>
        <position position="31"/>
    </location>
    <ligand>
        <name>Zn(2+)</name>
        <dbReference type="ChEBI" id="CHEBI:29105"/>
    </ligand>
</feature>
<protein>
    <recommendedName>
        <fullName evidence="4 9">6-carboxy-5,6,7,8-tetrahydropterin synthase</fullName>
        <ecNumber evidence="9">4.-.-.-</ecNumber>
    </recommendedName>
</protein>
<dbReference type="EC" id="4.-.-.-" evidence="9"/>
<dbReference type="GO" id="GO:0070497">
    <property type="term" value="F:6-carboxytetrahydropterin synthase activity"/>
    <property type="evidence" value="ECO:0007669"/>
    <property type="project" value="UniProtKB-EC"/>
</dbReference>
<dbReference type="PANTHER" id="PTHR12589">
    <property type="entry name" value="PYRUVOYL TETRAHYDROBIOPTERIN SYNTHASE"/>
    <property type="match status" value="1"/>
</dbReference>
<evidence type="ECO:0000256" key="8">
    <source>
        <dbReference type="ARBA" id="ARBA00048807"/>
    </source>
</evidence>
<dbReference type="Proteomes" id="UP000298714">
    <property type="component" value="Chromosome"/>
</dbReference>
<evidence type="ECO:0000313" key="11">
    <source>
        <dbReference type="EMBL" id="QCI78657.1"/>
    </source>
</evidence>
<evidence type="ECO:0000256" key="4">
    <source>
        <dbReference type="ARBA" id="ARBA00018141"/>
    </source>
</evidence>
<dbReference type="AlphaFoldDB" id="A0A4D7C7X7"/>
<sequence>MPFEITKSFSFDAAHQLGANVAPGHRYATVHGHSFEAELAFAGTPDPATGWIRDFDEINALVATLRATLDHSYLNDVPGLERPTLERLCQWLWERVKPQMPELVRVSVRRGSCREGCSYTGPDARA</sequence>
<evidence type="ECO:0000313" key="12">
    <source>
        <dbReference type="Proteomes" id="UP000298714"/>
    </source>
</evidence>
<comment type="pathway">
    <text evidence="2 9">Purine metabolism; 7-cyano-7-deazaguanine biosynthesis.</text>
</comment>
<evidence type="ECO:0000256" key="10">
    <source>
        <dbReference type="PIRSR" id="PIRSR006113-2"/>
    </source>
</evidence>
<organism evidence="11 12">
    <name type="scientific">Hankyongella ginsenosidimutans</name>
    <dbReference type="NCBI Taxonomy" id="1763828"/>
    <lineage>
        <taxon>Bacteria</taxon>
        <taxon>Pseudomonadati</taxon>
        <taxon>Pseudomonadota</taxon>
        <taxon>Alphaproteobacteria</taxon>
        <taxon>Sphingomonadales</taxon>
        <taxon>Sphingomonadaceae</taxon>
        <taxon>Hankyongella</taxon>
    </lineage>
</organism>
<gene>
    <name evidence="11" type="ORF">E6W36_00475</name>
</gene>
<evidence type="ECO:0000256" key="9">
    <source>
        <dbReference type="PIRNR" id="PIRNR006113"/>
    </source>
</evidence>
<evidence type="ECO:0000256" key="5">
    <source>
        <dbReference type="ARBA" id="ARBA00022723"/>
    </source>
</evidence>
<evidence type="ECO:0000256" key="6">
    <source>
        <dbReference type="ARBA" id="ARBA00022833"/>
    </source>
</evidence>
<dbReference type="Gene3D" id="3.30.479.10">
    <property type="entry name" value="6-pyruvoyl tetrahydropterin synthase/QueD"/>
    <property type="match status" value="1"/>
</dbReference>
<dbReference type="EMBL" id="CP039704">
    <property type="protein sequence ID" value="QCI78657.1"/>
    <property type="molecule type" value="Genomic_DNA"/>
</dbReference>
<keyword evidence="6 9" id="KW-0862">Zinc</keyword>
<keyword evidence="9" id="KW-0671">Queuosine biosynthesis</keyword>
<proteinExistence type="inferred from homology"/>
<dbReference type="RefSeq" id="WP_222873415.1">
    <property type="nucleotide sequence ID" value="NZ_CP039704.1"/>
</dbReference>
<dbReference type="GO" id="GO:0008616">
    <property type="term" value="P:tRNA queuosine(34) biosynthetic process"/>
    <property type="evidence" value="ECO:0007669"/>
    <property type="project" value="UniProtKB-KW"/>
</dbReference>
<keyword evidence="5 9" id="KW-0479">Metal-binding</keyword>
<dbReference type="InterPro" id="IPR007115">
    <property type="entry name" value="6-PTP_synth/QueD"/>
</dbReference>
<feature type="binding site" evidence="10">
    <location>
        <position position="15"/>
    </location>
    <ligand>
        <name>Zn(2+)</name>
        <dbReference type="ChEBI" id="CHEBI:29105"/>
    </ligand>
</feature>
<dbReference type="PANTHER" id="PTHR12589:SF7">
    <property type="entry name" value="6-PYRUVOYL TETRAHYDROBIOPTERIN SYNTHASE"/>
    <property type="match status" value="1"/>
</dbReference>
<comment type="function">
    <text evidence="1">Catalyzes the conversion of 7,8-dihydroneopterin triphosphate (H2NTP) to 6-carboxy-5,6,7,8-tetrahydropterin (CPH4) and acetaldehyde.</text>
</comment>